<dbReference type="PROSITE" id="PS01013">
    <property type="entry name" value="OSBP"/>
    <property type="match status" value="1"/>
</dbReference>
<comment type="caution">
    <text evidence="3">The sequence shown here is derived from an EMBL/GenBank/DDBJ whole genome shotgun (WGS) entry which is preliminary data.</text>
</comment>
<dbReference type="Gene3D" id="2.40.160.120">
    <property type="match status" value="1"/>
</dbReference>
<dbReference type="AlphaFoldDB" id="A0AAV9U4P2"/>
<keyword evidence="4" id="KW-1185">Reference proteome</keyword>
<dbReference type="GO" id="GO:0008142">
    <property type="term" value="F:oxysterol binding"/>
    <property type="evidence" value="ECO:0007669"/>
    <property type="project" value="TreeGrafter"/>
</dbReference>
<proteinExistence type="inferred from homology"/>
<dbReference type="InterPro" id="IPR018494">
    <property type="entry name" value="Oxysterol-bd_CS"/>
</dbReference>
<comment type="similarity">
    <text evidence="1 2">Belongs to the OSBP family.</text>
</comment>
<organism evidence="3 4">
    <name type="scientific">Orbilia blumenaviensis</name>
    <dbReference type="NCBI Taxonomy" id="1796055"/>
    <lineage>
        <taxon>Eukaryota</taxon>
        <taxon>Fungi</taxon>
        <taxon>Dikarya</taxon>
        <taxon>Ascomycota</taxon>
        <taxon>Pezizomycotina</taxon>
        <taxon>Orbiliomycetes</taxon>
        <taxon>Orbiliales</taxon>
        <taxon>Orbiliaceae</taxon>
        <taxon>Orbilia</taxon>
    </lineage>
</organism>
<dbReference type="Proteomes" id="UP001373714">
    <property type="component" value="Unassembled WGS sequence"/>
</dbReference>
<dbReference type="Gene3D" id="1.10.287.2720">
    <property type="match status" value="1"/>
</dbReference>
<dbReference type="Pfam" id="PF01237">
    <property type="entry name" value="Oxysterol_BP"/>
    <property type="match status" value="1"/>
</dbReference>
<dbReference type="PANTHER" id="PTHR10972">
    <property type="entry name" value="OXYSTEROL-BINDING PROTEIN-RELATED"/>
    <property type="match status" value="1"/>
</dbReference>
<evidence type="ECO:0000313" key="3">
    <source>
        <dbReference type="EMBL" id="KAK6333643.1"/>
    </source>
</evidence>
<dbReference type="PANTHER" id="PTHR10972:SF184">
    <property type="entry name" value="OXYSTEROL-BINDING PROTEIN HOMOLOG 4-RELATED"/>
    <property type="match status" value="1"/>
</dbReference>
<evidence type="ECO:0000256" key="1">
    <source>
        <dbReference type="ARBA" id="ARBA00008842"/>
    </source>
</evidence>
<name>A0AAV9U4P2_9PEZI</name>
<evidence type="ECO:0008006" key="5">
    <source>
        <dbReference type="Google" id="ProtNLM"/>
    </source>
</evidence>
<dbReference type="InterPro" id="IPR000648">
    <property type="entry name" value="Oxysterol-bd"/>
</dbReference>
<dbReference type="EMBL" id="JAVHNS010000016">
    <property type="protein sequence ID" value="KAK6333643.1"/>
    <property type="molecule type" value="Genomic_DNA"/>
</dbReference>
<sequence>MKFIPSFSLLSSDNQALRNFLYYLPSVDSDLSTISAPTPLLLPKSIVEYPAMVALHHKLFLQPTSQPSSLDRAVSIFKNYICTLRVQANGCRIAKVDGPAGEMGNGLPLKKPLNPVLGETFLASVRGNGCDETTIICEQVSHHPPVTASYIVNQRKGISVQAYLGQITNFTPMNGGITINQNGHAFTHIRKYNEYHLATFPAISIRGLWKFGGSEQNLGYSGESQIVSSSGLITDITFREVNTNGKGIFGFRSASSSRSGSGREVEAKISRWHETEGGKRSIEKEPLVTIVGSWDGSLTIRYMTSGKQEVFVIEQTPMADIYTSEGNQTQWNSQKVWGATKEALEKNDWKRAAEEKRKVEEWQRGLRRQEELEGKQWVPKYFKLMESCTITEYLAKVSNRPLKNTYEQGGMWRCIRSA</sequence>
<dbReference type="Gene3D" id="3.30.70.3490">
    <property type="match status" value="1"/>
</dbReference>
<evidence type="ECO:0000256" key="2">
    <source>
        <dbReference type="RuleBase" id="RU003844"/>
    </source>
</evidence>
<evidence type="ECO:0000313" key="4">
    <source>
        <dbReference type="Proteomes" id="UP001373714"/>
    </source>
</evidence>
<dbReference type="SUPFAM" id="SSF144000">
    <property type="entry name" value="Oxysterol-binding protein-like"/>
    <property type="match status" value="1"/>
</dbReference>
<gene>
    <name evidence="3" type="ORF">TWF730_003827</name>
</gene>
<accession>A0AAV9U4P2</accession>
<dbReference type="GO" id="GO:0005829">
    <property type="term" value="C:cytosol"/>
    <property type="evidence" value="ECO:0007669"/>
    <property type="project" value="TreeGrafter"/>
</dbReference>
<dbReference type="InterPro" id="IPR037239">
    <property type="entry name" value="OSBP_sf"/>
</dbReference>
<reference evidence="3 4" key="1">
    <citation type="submission" date="2019-10" db="EMBL/GenBank/DDBJ databases">
        <authorList>
            <person name="Palmer J.M."/>
        </authorList>
    </citation>
    <scope>NUCLEOTIDE SEQUENCE [LARGE SCALE GENOMIC DNA]</scope>
    <source>
        <strain evidence="3 4">TWF730</strain>
    </source>
</reference>
<protein>
    <recommendedName>
        <fullName evidence="5">Oxysterol-binding protein</fullName>
    </recommendedName>
</protein>
<dbReference type="GO" id="GO:0016020">
    <property type="term" value="C:membrane"/>
    <property type="evidence" value="ECO:0007669"/>
    <property type="project" value="TreeGrafter"/>
</dbReference>